<dbReference type="InterPro" id="IPR008969">
    <property type="entry name" value="CarboxyPept-like_regulatory"/>
</dbReference>
<reference evidence="5" key="1">
    <citation type="journal article" date="2012" name="PLoS ONE">
        <title>Gene sets for utilization of primary and secondary nutrition supplies in the distal gut of endangered iberian lynx.</title>
        <authorList>
            <person name="Alcaide M."/>
            <person name="Messina E."/>
            <person name="Richter M."/>
            <person name="Bargiela R."/>
            <person name="Peplies J."/>
            <person name="Huws S.A."/>
            <person name="Newbold C.J."/>
            <person name="Golyshin P.N."/>
            <person name="Simon M.A."/>
            <person name="Lopez G."/>
            <person name="Yakimov M.M."/>
            <person name="Ferrer M."/>
        </authorList>
    </citation>
    <scope>NUCLEOTIDE SEQUENCE</scope>
</reference>
<dbReference type="NCBIfam" id="TIGR04057">
    <property type="entry name" value="SusC_RagA_signa"/>
    <property type="match status" value="1"/>
</dbReference>
<dbReference type="SUPFAM" id="SSF56935">
    <property type="entry name" value="Porins"/>
    <property type="match status" value="1"/>
</dbReference>
<dbReference type="InterPro" id="IPR012910">
    <property type="entry name" value="Plug_dom"/>
</dbReference>
<evidence type="ECO:0000256" key="1">
    <source>
        <dbReference type="ARBA" id="ARBA00004442"/>
    </source>
</evidence>
<proteinExistence type="predicted"/>
<keyword evidence="5" id="KW-0675">Receptor</keyword>
<dbReference type="Pfam" id="PF07715">
    <property type="entry name" value="Plug"/>
    <property type="match status" value="1"/>
</dbReference>
<feature type="domain" description="TonB-dependent receptor plug" evidence="4">
    <location>
        <begin position="231"/>
        <end position="357"/>
    </location>
</feature>
<dbReference type="InterPro" id="IPR036942">
    <property type="entry name" value="Beta-barrel_TonB_sf"/>
</dbReference>
<comment type="caution">
    <text evidence="5">The sequence shown here is derived from an EMBL/GenBank/DDBJ whole genome shotgun (WGS) entry which is preliminary data.</text>
</comment>
<gene>
    <name evidence="5" type="ORF">EVA_00399</name>
</gene>
<dbReference type="AlphaFoldDB" id="J9GSE0"/>
<dbReference type="InterPro" id="IPR023997">
    <property type="entry name" value="TonB-dep_OMP_SusC/RagA_CS"/>
</dbReference>
<comment type="subcellular location">
    <subcellularLocation>
        <location evidence="1">Cell outer membrane</location>
    </subcellularLocation>
</comment>
<organism evidence="5">
    <name type="scientific">gut metagenome</name>
    <dbReference type="NCBI Taxonomy" id="749906"/>
    <lineage>
        <taxon>unclassified sequences</taxon>
        <taxon>metagenomes</taxon>
        <taxon>organismal metagenomes</taxon>
    </lineage>
</organism>
<sequence>MRKTASNLKFFCMVILMTILPLTAWNPVLAQNRAEDDWKNSKITLRISNESLGKILKTVAEKAKATLVLQGVSIMGINDVAQLNVKDMPLDKVIAHLLNGQPIRVRYESGRQIILESSDLSTQNDNADIFLIEGMVMAEDTKETLIGANIAITDGTQAKAGAAGCITNIDGKFSLRVKRKSSIRVSYIGYEAQSLQITKADRNMKIILKPGGVNMEEVVVTGISKRKKTSFTGNYVTVKGDQLRKMNPNNILKGLQFFDPSFKMVENNNAGANPNAQPEFQMRGDQSFGSLSKKPGSMDLMLDNVSSRPNTPLFVLDGFIVPISRILNLDPERVASITILKDAAATSIYGSKASNGVVVVETKVAPDGALTINYSGNLVIETPDLTDYNMMNAHEKLQTEWEAGVYNPESAQSMNEYNRYLRNVLGGVNTYWLSQPLQTAIQHRHSLSAAGGTDLFRYTLDLNAGFTPGVMKGSENNNKGVNFSMTYRKNDISVGATINLTENNQENSPYGNFSSYTRLNPYYPTKNANGQYEQVLDNYKGSGSTTIVNPLYNATVGIKDKSRSLTIASTLNIEYQATKNLRFSEQLSYTRGMARNEIFLPAEHTKFATETDVTLKGEYSKSTGEMTSWSSNFGVNWNLPLDKHLFSVFGNWTISEDKSDYVNLHAKGYPDVHMSDFIFGNKMDDHPSGTESISRQMGLIGTFSYSYDNRYSFDFNISGEMSSRYADHKLTPFWSTGVRWNAHQEKWLQGRISNLVFRATYGTTGEQNFSPADAIEYYTFTGSMRPYTSFPMVGALLAGLNNPNLKWAKTDNLSIGMDIGFLNNRVNASINYYNNITRQLLTNYDLAPSTGFDSQVINAGELQNQGIDATLNIIAYQNLPKGMNWTINLNANHNKNKIRKISDFLRKMNQEALKTPKAPLPVYQEGQSTSTYYAVRSLGIDPVTGREVFLTREGKKTFVWDPIDKVPIGDTNPDVSGTISSNFTWKDFSVGLGFSYKWGGILYNQTLVDKIENSNIAYNLDKRANTSRWHKPGDVAQFKKFDVNGSETPASTRFIMKDNELKLATLNVGYRFNESNFDFLRRVGINVLSLNFTTNDLFRISPVRMERGLDYPFARSYTLSMSIIFK</sequence>
<dbReference type="EMBL" id="AMCI01000010">
    <property type="protein sequence ID" value="EJX10894.1"/>
    <property type="molecule type" value="Genomic_DNA"/>
</dbReference>
<dbReference type="InterPro" id="IPR037066">
    <property type="entry name" value="Plug_dom_sf"/>
</dbReference>
<evidence type="ECO:0000259" key="4">
    <source>
        <dbReference type="Pfam" id="PF07715"/>
    </source>
</evidence>
<name>J9GSE0_9ZZZZ</name>
<dbReference type="NCBIfam" id="TIGR04056">
    <property type="entry name" value="OMP_RagA_SusC"/>
    <property type="match status" value="1"/>
</dbReference>
<dbReference type="Pfam" id="PF13715">
    <property type="entry name" value="CarbopepD_reg_2"/>
    <property type="match status" value="1"/>
</dbReference>
<evidence type="ECO:0000256" key="2">
    <source>
        <dbReference type="ARBA" id="ARBA00023136"/>
    </source>
</evidence>
<dbReference type="SUPFAM" id="SSF49464">
    <property type="entry name" value="Carboxypeptidase regulatory domain-like"/>
    <property type="match status" value="1"/>
</dbReference>
<keyword evidence="2" id="KW-0472">Membrane</keyword>
<evidence type="ECO:0000256" key="3">
    <source>
        <dbReference type="ARBA" id="ARBA00023237"/>
    </source>
</evidence>
<protein>
    <submittedName>
        <fullName evidence="5">TonB-dependent receptor plug domain protein</fullName>
    </submittedName>
</protein>
<dbReference type="GO" id="GO:0009279">
    <property type="term" value="C:cell outer membrane"/>
    <property type="evidence" value="ECO:0007669"/>
    <property type="project" value="UniProtKB-SubCell"/>
</dbReference>
<keyword evidence="3" id="KW-0998">Cell outer membrane</keyword>
<dbReference type="Gene3D" id="2.40.170.20">
    <property type="entry name" value="TonB-dependent receptor, beta-barrel domain"/>
    <property type="match status" value="1"/>
</dbReference>
<dbReference type="InterPro" id="IPR023996">
    <property type="entry name" value="TonB-dep_OMP_SusC/RagA"/>
</dbReference>
<accession>J9GSE0</accession>
<evidence type="ECO:0000313" key="5">
    <source>
        <dbReference type="EMBL" id="EJX10894.1"/>
    </source>
</evidence>
<dbReference type="Gene3D" id="2.170.130.10">
    <property type="entry name" value="TonB-dependent receptor, plug domain"/>
    <property type="match status" value="1"/>
</dbReference>